<reference evidence="2" key="1">
    <citation type="submission" date="2022-10" db="EMBL/GenBank/DDBJ databases">
        <title>The complete genomes of actinobacterial strains from the NBC collection.</title>
        <authorList>
            <person name="Joergensen T.S."/>
            <person name="Alvarez Arevalo M."/>
            <person name="Sterndorff E.B."/>
            <person name="Faurdal D."/>
            <person name="Vuksanovic O."/>
            <person name="Mourched A.-S."/>
            <person name="Charusanti P."/>
            <person name="Shaw S."/>
            <person name="Blin K."/>
            <person name="Weber T."/>
        </authorList>
    </citation>
    <scope>NUCLEOTIDE SEQUENCE</scope>
    <source>
        <strain evidence="2">NBC_00256</strain>
    </source>
</reference>
<name>A0ABZ1S624_9ACTN</name>
<dbReference type="Gene3D" id="1.10.10.10">
    <property type="entry name" value="Winged helix-like DNA-binding domain superfamily/Winged helix DNA-binding domain"/>
    <property type="match status" value="1"/>
</dbReference>
<keyword evidence="3" id="KW-1185">Reference proteome</keyword>
<protein>
    <submittedName>
        <fullName evidence="2">MarR family transcriptional regulator</fullName>
    </submittedName>
</protein>
<proteinExistence type="predicted"/>
<accession>A0ABZ1S624</accession>
<feature type="region of interest" description="Disordered" evidence="1">
    <location>
        <begin position="78"/>
        <end position="199"/>
    </location>
</feature>
<feature type="compositionally biased region" description="Basic and acidic residues" evidence="1">
    <location>
        <begin position="120"/>
        <end position="134"/>
    </location>
</feature>
<dbReference type="Proteomes" id="UP001432190">
    <property type="component" value="Chromosome"/>
</dbReference>
<gene>
    <name evidence="2" type="ORF">OG994_25865</name>
</gene>
<sequence length="273" mass="27798">MTDTPEPVPAHAMFKVLAALAEFGEATAATVAEKAGLGYSTATAKLRAWEQTGQAERVHTESKRAVWRLTDAGRATVGADQAALPVHDSPPDVLSNERARPASNDQSAEATETSIPPEKPSTRPEPENPAHEESSASASEPAAPPDAPTPPDGEGEPVAVADGDGQQPAPTPDDTGPDTAAPSNDPATSTGGRRAKGSLRGAVLDILEAHPDRAYKTSEMCKLIDAANAGSGARKASAGAVVNALVKLVAAGKAVQTVEKPAAFQLAPTAGSR</sequence>
<feature type="compositionally biased region" description="Low complexity" evidence="1">
    <location>
        <begin position="172"/>
        <end position="182"/>
    </location>
</feature>
<organism evidence="2 3">
    <name type="scientific">Micromonospora globbae</name>
    <dbReference type="NCBI Taxonomy" id="1894969"/>
    <lineage>
        <taxon>Bacteria</taxon>
        <taxon>Bacillati</taxon>
        <taxon>Actinomycetota</taxon>
        <taxon>Actinomycetes</taxon>
        <taxon>Micromonosporales</taxon>
        <taxon>Micromonosporaceae</taxon>
        <taxon>Micromonospora</taxon>
    </lineage>
</organism>
<dbReference type="RefSeq" id="WP_328851262.1">
    <property type="nucleotide sequence ID" value="NZ_CP108084.1"/>
</dbReference>
<feature type="compositionally biased region" description="Polar residues" evidence="1">
    <location>
        <begin position="103"/>
        <end position="114"/>
    </location>
</feature>
<evidence type="ECO:0000256" key="1">
    <source>
        <dbReference type="SAM" id="MobiDB-lite"/>
    </source>
</evidence>
<feature type="compositionally biased region" description="Pro residues" evidence="1">
    <location>
        <begin position="142"/>
        <end position="151"/>
    </location>
</feature>
<evidence type="ECO:0000313" key="3">
    <source>
        <dbReference type="Proteomes" id="UP001432190"/>
    </source>
</evidence>
<dbReference type="InterPro" id="IPR036388">
    <property type="entry name" value="WH-like_DNA-bd_sf"/>
</dbReference>
<dbReference type="SUPFAM" id="SSF46785">
    <property type="entry name" value="Winged helix' DNA-binding domain"/>
    <property type="match status" value="1"/>
</dbReference>
<evidence type="ECO:0000313" key="2">
    <source>
        <dbReference type="EMBL" id="WUP48960.1"/>
    </source>
</evidence>
<dbReference type="InterPro" id="IPR036390">
    <property type="entry name" value="WH_DNA-bd_sf"/>
</dbReference>
<dbReference type="EMBL" id="CP108084">
    <property type="protein sequence ID" value="WUP48960.1"/>
    <property type="molecule type" value="Genomic_DNA"/>
</dbReference>